<dbReference type="Gene3D" id="1.20.1270.70">
    <property type="entry name" value="Designed single chain three-helix bundle"/>
    <property type="match status" value="1"/>
</dbReference>
<dbReference type="InterPro" id="IPR011050">
    <property type="entry name" value="Pectin_lyase_fold/virulence"/>
</dbReference>
<protein>
    <submittedName>
        <fullName evidence="4">Fibronectin type III domain protein</fullName>
    </submittedName>
</protein>
<dbReference type="SMART" id="SM00060">
    <property type="entry name" value="FN3"/>
    <property type="match status" value="1"/>
</dbReference>
<dbReference type="Gene3D" id="2.80.10.50">
    <property type="match status" value="2"/>
</dbReference>
<dbReference type="SMART" id="SM00635">
    <property type="entry name" value="BID_2"/>
    <property type="match status" value="2"/>
</dbReference>
<dbReference type="PROSITE" id="PS50853">
    <property type="entry name" value="FN3"/>
    <property type="match status" value="1"/>
</dbReference>
<dbReference type="RefSeq" id="WP_123609680.1">
    <property type="nucleotide sequence ID" value="NZ_RJVG01000006.1"/>
</dbReference>
<dbReference type="InterPro" id="IPR013783">
    <property type="entry name" value="Ig-like_fold"/>
</dbReference>
<dbReference type="Gene3D" id="2.60.40.1080">
    <property type="match status" value="2"/>
</dbReference>
<name>A0A3N1XL51_9FIRM</name>
<accession>A0A3N1XL51</accession>
<evidence type="ECO:0000256" key="2">
    <source>
        <dbReference type="SAM" id="SignalP"/>
    </source>
</evidence>
<dbReference type="InterPro" id="IPR003961">
    <property type="entry name" value="FN3_dom"/>
</dbReference>
<gene>
    <name evidence="4" type="ORF">EDD66_106131</name>
</gene>
<dbReference type="Pfam" id="PF00041">
    <property type="entry name" value="fn3"/>
    <property type="match status" value="1"/>
</dbReference>
<dbReference type="SUPFAM" id="SSF49265">
    <property type="entry name" value="Fibronectin type III"/>
    <property type="match status" value="1"/>
</dbReference>
<reference evidence="4 5" key="1">
    <citation type="submission" date="2018-11" db="EMBL/GenBank/DDBJ databases">
        <title>Genomic Encyclopedia of Type Strains, Phase IV (KMG-IV): sequencing the most valuable type-strain genomes for metagenomic binning, comparative biology and taxonomic classification.</title>
        <authorList>
            <person name="Goeker M."/>
        </authorList>
    </citation>
    <scope>NUCLEOTIDE SEQUENCE [LARGE SCALE GENOMIC DNA]</scope>
    <source>
        <strain evidence="4 5">DSM 26537</strain>
    </source>
</reference>
<feature type="compositionally biased region" description="Acidic residues" evidence="1">
    <location>
        <begin position="36"/>
        <end position="53"/>
    </location>
</feature>
<dbReference type="InterPro" id="IPR036116">
    <property type="entry name" value="FN3_sf"/>
</dbReference>
<feature type="domain" description="Fibronectin type-III" evidence="3">
    <location>
        <begin position="376"/>
        <end position="469"/>
    </location>
</feature>
<dbReference type="CDD" id="cd00257">
    <property type="entry name" value="beta-trefoil_FSCN-like"/>
    <property type="match status" value="1"/>
</dbReference>
<organism evidence="4 5">
    <name type="scientific">Mobilisporobacter senegalensis</name>
    <dbReference type="NCBI Taxonomy" id="1329262"/>
    <lineage>
        <taxon>Bacteria</taxon>
        <taxon>Bacillati</taxon>
        <taxon>Bacillota</taxon>
        <taxon>Clostridia</taxon>
        <taxon>Lachnospirales</taxon>
        <taxon>Lachnospiraceae</taxon>
        <taxon>Mobilisporobacter</taxon>
    </lineage>
</organism>
<feature type="signal peptide" evidence="2">
    <location>
        <begin position="1"/>
        <end position="28"/>
    </location>
</feature>
<dbReference type="SUPFAM" id="SSF50405">
    <property type="entry name" value="Actin-crosslinking proteins"/>
    <property type="match status" value="2"/>
</dbReference>
<dbReference type="CDD" id="cd23669">
    <property type="entry name" value="GH55_SacteLam55A-like"/>
    <property type="match status" value="1"/>
</dbReference>
<dbReference type="Gene3D" id="2.60.40.10">
    <property type="entry name" value="Immunoglobulins"/>
    <property type="match status" value="2"/>
</dbReference>
<dbReference type="Pfam" id="PF02368">
    <property type="entry name" value="Big_2"/>
    <property type="match status" value="2"/>
</dbReference>
<keyword evidence="2" id="KW-0732">Signal</keyword>
<proteinExistence type="predicted"/>
<dbReference type="SUPFAM" id="SSF49373">
    <property type="entry name" value="Invasin/intimin cell-adhesion fragments"/>
    <property type="match status" value="2"/>
</dbReference>
<evidence type="ECO:0000259" key="3">
    <source>
        <dbReference type="PROSITE" id="PS50853"/>
    </source>
</evidence>
<feature type="region of interest" description="Disordered" evidence="1">
    <location>
        <begin position="33"/>
        <end position="54"/>
    </location>
</feature>
<dbReference type="Proteomes" id="UP000273083">
    <property type="component" value="Unassembled WGS sequence"/>
</dbReference>
<sequence length="1409" mass="155162">MFKKFQKVLSIILIACMLCTTSADFSFAAEVPADNTTEESEEVEVSEQTEEAEEIKIPESDQVMEGTETEEIKAIEETKAPLGDVNYEPNDAYTYIVSVKTKKAIQVTGDNHQAVTADGEIIENNGNNLSNMALFQMRKNPQNNTQVSFSSKGNGWRMLKSENISGEDIINTNQPVKTEVSGWEAFYLYDLGNGIVAIKDGRLQKYLTVGTDNRLMVTNEVSGEGEQFIIVEAKYEPEEEVNAEVYIEHKGTGKLVTVDGINDHSIDVSLSQTDTIPDNGKFTAYYGAFNNAPVINFQSKQYNTMWKATSNSVFQINRQQPTGWESVTMEPQGDGTVAFKNNATGAYLTVQNQKLVTPYEGILTENEKFIIHTQTPPKKVTKVKAENIEGTSITLTWEQVENTIFTGYEIWRADSSNGNYIKVGNETVNTTFTDTGLGFNTTYYYVIYTVNGNDSFSQGREYSVTTLAGNRPEIPKELDIQQDGNSMKLTWKADDAAENYEIYKASSKFAPYMLIGTTDMEEYIDTAPNSDKYANYYKIIASNIYGKSNESEPISLEIKTFGKNMIFFSKTDDTALIDKEVARIYEIQKNEQFGPERYALMFKPGDYTDTSMMQIGFYTHIAGLGKTPLETKIKNIETPAYLPNNNATCNFWRSAENLSIIDTDNNEDLYFNFKWGVSQAAPLRRMNIERRSVFDWYYGWASGGYAADSIFHKEAGSYSQQQYYTRNCNLEAGFYGVNWNGFFQGVAGAPENNWELGQGGNNYTNIETTPIIREKPFLYLDNDEYKIFVPSVRKDSIGVTWSEGNIGAGESLSLDQFYIAKPDVDNGATINAALEAGKHILMTPGIYYAQEPIVVKNPNTIILGIGLATIIPTNSKAAMIVNDVDGVTIAGIIFDAGTYSDHLLLVGEKGSSKDHSSNPILLSDLFFRVGGVHGGVASADIALEINSDDVIGDHFWIWRADHGDGVAWDLNKSRNGLLVNGDDMTMYGLFNEHFQEYTTLWNGNGGRMYFYQYETPYDPQNQEEWMSHDGTVKGYAAYKVANRVETHYAVGLGVYDVLINTNGASIFLDNAIEVPNKENVIVENACIVEIANGDGPLVGINSIVNGTGNGISTGVGGKGYAREFILKYQNGVATLIDGIKEGKQPSDSVEDVKFVLEKKIAEVSDLKEAQYTAASWKMFVDGLNRAKSILIDEKASRQEAEEAMVKLEAAVKGLVRKGTAPGPTPGPTNPRNDIPAPVVPDTVTDPVTTIKLSKTSATIAKGKTLKLTVAYTPKNGENKSVTWKSSNKKVASVDKNGKVTAKGKGIATITAISKSGQKAICKITVAEVKFNKASITLQVQKTTTSLKLSSRYPSGDTVRKWNSSNKKVATVDKKGKIKGIAAGTATITITMKSGATASCKVKVQGKKSR</sequence>
<feature type="region of interest" description="Disordered" evidence="1">
    <location>
        <begin position="1216"/>
        <end position="1239"/>
    </location>
</feature>
<dbReference type="InterPro" id="IPR008999">
    <property type="entry name" value="Actin-crosslinking"/>
</dbReference>
<dbReference type="InterPro" id="IPR003343">
    <property type="entry name" value="Big_2"/>
</dbReference>
<dbReference type="OrthoDB" id="52286at2"/>
<evidence type="ECO:0000313" key="5">
    <source>
        <dbReference type="Proteomes" id="UP000273083"/>
    </source>
</evidence>
<dbReference type="InterPro" id="IPR008964">
    <property type="entry name" value="Invasin/intimin_cell_adhesion"/>
</dbReference>
<keyword evidence="5" id="KW-1185">Reference proteome</keyword>
<dbReference type="CDD" id="cd00063">
    <property type="entry name" value="FN3"/>
    <property type="match status" value="1"/>
</dbReference>
<dbReference type="EMBL" id="RJVG01000006">
    <property type="protein sequence ID" value="ROR27434.1"/>
    <property type="molecule type" value="Genomic_DNA"/>
</dbReference>
<dbReference type="InterPro" id="IPR059186">
    <property type="entry name" value="SACTE_4363"/>
</dbReference>
<feature type="chain" id="PRO_5018037358" evidence="2">
    <location>
        <begin position="29"/>
        <end position="1409"/>
    </location>
</feature>
<evidence type="ECO:0000313" key="4">
    <source>
        <dbReference type="EMBL" id="ROR27434.1"/>
    </source>
</evidence>
<comment type="caution">
    <text evidence="4">The sequence shown here is derived from an EMBL/GenBank/DDBJ whole genome shotgun (WGS) entry which is preliminary data.</text>
</comment>
<evidence type="ECO:0000256" key="1">
    <source>
        <dbReference type="SAM" id="MobiDB-lite"/>
    </source>
</evidence>
<dbReference type="SUPFAM" id="SSF51126">
    <property type="entry name" value="Pectin lyase-like"/>
    <property type="match status" value="1"/>
</dbReference>